<dbReference type="Pfam" id="PF08241">
    <property type="entry name" value="Methyltransf_11"/>
    <property type="match status" value="1"/>
</dbReference>
<dbReference type="SUPFAM" id="SSF53335">
    <property type="entry name" value="S-adenosyl-L-methionine-dependent methyltransferases"/>
    <property type="match status" value="1"/>
</dbReference>
<evidence type="ECO:0000259" key="3">
    <source>
        <dbReference type="Pfam" id="PF08241"/>
    </source>
</evidence>
<feature type="signal peptide" evidence="2">
    <location>
        <begin position="1"/>
        <end position="19"/>
    </location>
</feature>
<proteinExistence type="predicted"/>
<accession>A0A7S2NV28</accession>
<dbReference type="InterPro" id="IPR029063">
    <property type="entry name" value="SAM-dependent_MTases_sf"/>
</dbReference>
<feature type="domain" description="Methyltransferase type 11" evidence="3">
    <location>
        <begin position="218"/>
        <end position="344"/>
    </location>
</feature>
<dbReference type="GO" id="GO:0008757">
    <property type="term" value="F:S-adenosylmethionine-dependent methyltransferase activity"/>
    <property type="evidence" value="ECO:0007669"/>
    <property type="project" value="InterPro"/>
</dbReference>
<feature type="chain" id="PRO_5031563336" description="Methyltransferase type 11 domain-containing protein" evidence="2">
    <location>
        <begin position="20"/>
        <end position="414"/>
    </location>
</feature>
<name>A0A7S2NV28_9STRA</name>
<sequence length="414" mass="46300">MSSFTTVSILIALASTAQAGFIPDTPIKPDMNVVYKDAIESAIRKSTEVPAWTSFVAYDDDEYSAFPSPLPSPTRTEEDVVSPDGKEKSVPSGLYGARLSRVMRARPHFEYKVLMTQDEPDKNNIVNNIKASFATPSPTTRLVQRKVFGLDDDNVAEYWFNNRIHTFGNTGPSGALHAIMAPLATKIIDRAAYSDIDIRTEISKYLRVVVNKSRARVLDMCSGVGISTRALQDAFSDAEIVCGIDTSPEMIYMARALTRLEYAVNRLSSRMRASWNRAVHGTSKLERRNPVAQFARVNAERTNLPGQSFDLVTIMYAFHEAPKYGRYLMLREVRRLLKHGGTLAVVDISPEYTPSDTMLAGEPYVLEYQKDIMKQMQRVAGFSKSEYQVIIPGHVGLWLLTRDVKPRLAPKMSS</sequence>
<dbReference type="InterPro" id="IPR050508">
    <property type="entry name" value="Methyltransf_Superfamily"/>
</dbReference>
<keyword evidence="2" id="KW-0732">Signal</keyword>
<feature type="region of interest" description="Disordered" evidence="1">
    <location>
        <begin position="66"/>
        <end position="92"/>
    </location>
</feature>
<evidence type="ECO:0000256" key="2">
    <source>
        <dbReference type="SAM" id="SignalP"/>
    </source>
</evidence>
<evidence type="ECO:0000313" key="4">
    <source>
        <dbReference type="EMBL" id="CAD9562190.1"/>
    </source>
</evidence>
<dbReference type="PANTHER" id="PTHR42912">
    <property type="entry name" value="METHYLTRANSFERASE"/>
    <property type="match status" value="1"/>
</dbReference>
<evidence type="ECO:0000256" key="1">
    <source>
        <dbReference type="SAM" id="MobiDB-lite"/>
    </source>
</evidence>
<dbReference type="EMBL" id="HBGY01005579">
    <property type="protein sequence ID" value="CAD9562190.1"/>
    <property type="molecule type" value="Transcribed_RNA"/>
</dbReference>
<gene>
    <name evidence="4" type="ORF">LDAN0321_LOCUS3412</name>
</gene>
<dbReference type="AlphaFoldDB" id="A0A7S2NV28"/>
<dbReference type="Gene3D" id="3.40.50.150">
    <property type="entry name" value="Vaccinia Virus protein VP39"/>
    <property type="match status" value="1"/>
</dbReference>
<organism evidence="4">
    <name type="scientific">Leptocylindrus danicus</name>
    <dbReference type="NCBI Taxonomy" id="163516"/>
    <lineage>
        <taxon>Eukaryota</taxon>
        <taxon>Sar</taxon>
        <taxon>Stramenopiles</taxon>
        <taxon>Ochrophyta</taxon>
        <taxon>Bacillariophyta</taxon>
        <taxon>Coscinodiscophyceae</taxon>
        <taxon>Chaetocerotophycidae</taxon>
        <taxon>Leptocylindrales</taxon>
        <taxon>Leptocylindraceae</taxon>
        <taxon>Leptocylindrus</taxon>
    </lineage>
</organism>
<reference evidence="4" key="1">
    <citation type="submission" date="2021-01" db="EMBL/GenBank/DDBJ databases">
        <authorList>
            <person name="Corre E."/>
            <person name="Pelletier E."/>
            <person name="Niang G."/>
            <person name="Scheremetjew M."/>
            <person name="Finn R."/>
            <person name="Kale V."/>
            <person name="Holt S."/>
            <person name="Cochrane G."/>
            <person name="Meng A."/>
            <person name="Brown T."/>
            <person name="Cohen L."/>
        </authorList>
    </citation>
    <scope>NUCLEOTIDE SEQUENCE</scope>
    <source>
        <strain evidence="4">B650</strain>
    </source>
</reference>
<dbReference type="InterPro" id="IPR013216">
    <property type="entry name" value="Methyltransf_11"/>
</dbReference>
<dbReference type="PANTHER" id="PTHR42912:SF93">
    <property type="entry name" value="N6-ADENOSINE-METHYLTRANSFERASE TMT1A"/>
    <property type="match status" value="1"/>
</dbReference>
<dbReference type="CDD" id="cd02440">
    <property type="entry name" value="AdoMet_MTases"/>
    <property type="match status" value="1"/>
</dbReference>
<protein>
    <recommendedName>
        <fullName evidence="3">Methyltransferase type 11 domain-containing protein</fullName>
    </recommendedName>
</protein>